<evidence type="ECO:0000256" key="3">
    <source>
        <dbReference type="ARBA" id="ARBA00023136"/>
    </source>
</evidence>
<feature type="domain" description="Porin" evidence="5">
    <location>
        <begin position="7"/>
        <end position="300"/>
    </location>
</feature>
<dbReference type="InterPro" id="IPR023614">
    <property type="entry name" value="Porin_dom_sf"/>
</dbReference>
<dbReference type="RefSeq" id="WP_114334660.1">
    <property type="nucleotide sequence ID" value="NZ_QMDL01000002.1"/>
</dbReference>
<dbReference type="Proteomes" id="UP000265903">
    <property type="component" value="Unassembled WGS sequence"/>
</dbReference>
<evidence type="ECO:0000256" key="1">
    <source>
        <dbReference type="ARBA" id="ARBA00004571"/>
    </source>
</evidence>
<dbReference type="Gene3D" id="2.40.160.10">
    <property type="entry name" value="Porin"/>
    <property type="match status" value="1"/>
</dbReference>
<protein>
    <submittedName>
        <fullName evidence="6">Porin-like protein H</fullName>
    </submittedName>
</protein>
<dbReference type="SUPFAM" id="SSF56935">
    <property type="entry name" value="Porins"/>
    <property type="match status" value="1"/>
</dbReference>
<gene>
    <name evidence="6" type="primary">ompH</name>
    <name evidence="6" type="ORF">DOQ08_01923</name>
</gene>
<evidence type="ECO:0000256" key="2">
    <source>
        <dbReference type="ARBA" id="ARBA00022729"/>
    </source>
</evidence>
<evidence type="ECO:0000313" key="6">
    <source>
        <dbReference type="EMBL" id="RMJ04600.1"/>
    </source>
</evidence>
<dbReference type="PANTHER" id="PTHR34501">
    <property type="entry name" value="PROTEIN YDDL-RELATED"/>
    <property type="match status" value="1"/>
</dbReference>
<dbReference type="OrthoDB" id="5622917at2"/>
<dbReference type="AlphaFoldDB" id="A0A3M2RH11"/>
<dbReference type="GO" id="GO:0015288">
    <property type="term" value="F:porin activity"/>
    <property type="evidence" value="ECO:0007669"/>
    <property type="project" value="InterPro"/>
</dbReference>
<feature type="signal peptide" evidence="4">
    <location>
        <begin position="1"/>
        <end position="20"/>
    </location>
</feature>
<name>A0A3M2RH11_9GAMM</name>
<organism evidence="6 7">
    <name type="scientific">Marinobacter litoralis</name>
    <dbReference type="NCBI Taxonomy" id="187981"/>
    <lineage>
        <taxon>Bacteria</taxon>
        <taxon>Pseudomonadati</taxon>
        <taxon>Pseudomonadota</taxon>
        <taxon>Gammaproteobacteria</taxon>
        <taxon>Pseudomonadales</taxon>
        <taxon>Marinobacteraceae</taxon>
        <taxon>Marinobacter</taxon>
    </lineage>
</organism>
<sequence length="312" mass="34348">MKKLLLAVAVSTVAAGSVNAATVYEKDGFTYKLNGDFQVQLRKKIGDDTNEYVDFDDLELKNYVSYDLGNDMKAFGRLDFDFKDHANGKDVDEPIEEAYVGIQYGVTSFSMGKQNFASDEFGIEEAYESPLDEDQFDAVITDGDDTFRVDVELDNVYLVASYELEAEDKGGITGEFFDLFASTEIAGLELAAAYQRNTPIGMDDKDTWGLSAGYDFGLFGLAADYSVTDDSETDLETTLYNIAATIDVTSTTAVALGMQNQEEDNSDDVTAWYANVTYKFPAAKNVSVFAEIADTDEDDTDMGFLAGMRVKF</sequence>
<feature type="chain" id="PRO_5018331075" evidence="4">
    <location>
        <begin position="21"/>
        <end position="312"/>
    </location>
</feature>
<dbReference type="GO" id="GO:0009279">
    <property type="term" value="C:cell outer membrane"/>
    <property type="evidence" value="ECO:0007669"/>
    <property type="project" value="UniProtKB-SubCell"/>
</dbReference>
<dbReference type="InterPro" id="IPR033900">
    <property type="entry name" value="Gram_neg_porin_domain"/>
</dbReference>
<proteinExistence type="predicted"/>
<evidence type="ECO:0000313" key="7">
    <source>
        <dbReference type="Proteomes" id="UP000265903"/>
    </source>
</evidence>
<comment type="caution">
    <text evidence="6">The sequence shown here is derived from an EMBL/GenBank/DDBJ whole genome shotgun (WGS) entry which is preliminary data.</text>
</comment>
<keyword evidence="7" id="KW-1185">Reference proteome</keyword>
<evidence type="ECO:0000259" key="5">
    <source>
        <dbReference type="Pfam" id="PF13609"/>
    </source>
</evidence>
<accession>A0A3M2RH11</accession>
<evidence type="ECO:0000256" key="4">
    <source>
        <dbReference type="SAM" id="SignalP"/>
    </source>
</evidence>
<dbReference type="PANTHER" id="PTHR34501:SF2">
    <property type="entry name" value="OUTER MEMBRANE PORIN F-RELATED"/>
    <property type="match status" value="1"/>
</dbReference>
<reference evidence="6 7" key="1">
    <citation type="submission" date="2018-08" db="EMBL/GenBank/DDBJ databases">
        <title>Whole Genome Sequence of the Moderate Halophilic Marine Bacterium Marinobacter litoralis Sw-45.</title>
        <authorList>
            <person name="Musa H."/>
        </authorList>
    </citation>
    <scope>NUCLEOTIDE SEQUENCE [LARGE SCALE GENOMIC DNA]</scope>
    <source>
        <strain evidence="6 7">Sw-45</strain>
    </source>
</reference>
<comment type="subcellular location">
    <subcellularLocation>
        <location evidence="1">Cell outer membrane</location>
        <topology evidence="1">Multi-pass membrane protein</topology>
    </subcellularLocation>
</comment>
<keyword evidence="2 4" id="KW-0732">Signal</keyword>
<keyword evidence="3" id="KW-0472">Membrane</keyword>
<dbReference type="InterPro" id="IPR050298">
    <property type="entry name" value="Gram-neg_bact_OMP"/>
</dbReference>
<dbReference type="Pfam" id="PF13609">
    <property type="entry name" value="Porin_4"/>
    <property type="match status" value="1"/>
</dbReference>
<dbReference type="EMBL" id="QMDL01000002">
    <property type="protein sequence ID" value="RMJ04600.1"/>
    <property type="molecule type" value="Genomic_DNA"/>
</dbReference>